<evidence type="ECO:0000256" key="5">
    <source>
        <dbReference type="ARBA" id="ARBA00022884"/>
    </source>
</evidence>
<dbReference type="EnsemblMetazoa" id="GAUT032329-RA">
    <property type="protein sequence ID" value="GAUT032329-PA"/>
    <property type="gene ID" value="GAUT032329"/>
</dbReference>
<dbReference type="PANTHER" id="PTHR15341:SF3">
    <property type="entry name" value="NUCLEAR NUCLEIC ACID-BINDING PROTEIN C1D"/>
    <property type="match status" value="1"/>
</dbReference>
<proteinExistence type="inferred from homology"/>
<evidence type="ECO:0000256" key="6">
    <source>
        <dbReference type="ARBA" id="ARBA00023242"/>
    </source>
</evidence>
<reference evidence="8" key="1">
    <citation type="submission" date="2020-05" db="UniProtKB">
        <authorList>
            <consortium name="EnsemblMetazoa"/>
        </authorList>
    </citation>
    <scope>IDENTIFICATION</scope>
    <source>
        <strain evidence="8">TTRI</strain>
    </source>
</reference>
<dbReference type="GO" id="GO:0003677">
    <property type="term" value="F:DNA binding"/>
    <property type="evidence" value="ECO:0007669"/>
    <property type="project" value="UniProtKB-KW"/>
</dbReference>
<comment type="similarity">
    <text evidence="2 7">Belongs to the C1D family.</text>
</comment>
<evidence type="ECO:0000256" key="3">
    <source>
        <dbReference type="ARBA" id="ARBA00015212"/>
    </source>
</evidence>
<dbReference type="GO" id="GO:0005730">
    <property type="term" value="C:nucleolus"/>
    <property type="evidence" value="ECO:0007669"/>
    <property type="project" value="UniProtKB-SubCell"/>
</dbReference>
<accession>A0A1A9VBX6</accession>
<dbReference type="GO" id="GO:0000460">
    <property type="term" value="P:maturation of 5.8S rRNA"/>
    <property type="evidence" value="ECO:0007669"/>
    <property type="project" value="TreeGrafter"/>
</dbReference>
<comment type="subunit">
    <text evidence="7">Monomer and homodimer.</text>
</comment>
<keyword evidence="7" id="KW-0963">Cytoplasm</keyword>
<dbReference type="Proteomes" id="UP000078200">
    <property type="component" value="Unassembled WGS sequence"/>
</dbReference>
<comment type="subcellular location">
    <subcellularLocation>
        <location evidence="7">Cytoplasm</location>
    </subcellularLocation>
    <subcellularLocation>
        <location evidence="7">Nucleus</location>
        <location evidence="7">Nucleolus</location>
    </subcellularLocation>
    <subcellularLocation>
        <location evidence="1 7">Nucleus</location>
    </subcellularLocation>
</comment>
<dbReference type="VEuPathDB" id="VectorBase:GAUT032329"/>
<evidence type="ECO:0000256" key="7">
    <source>
        <dbReference type="RuleBase" id="RU368003"/>
    </source>
</evidence>
<dbReference type="AlphaFoldDB" id="A0A1A9VBX6"/>
<dbReference type="InterPro" id="IPR011082">
    <property type="entry name" value="Exosome-assoc_fac/DNA_repair"/>
</dbReference>
<keyword evidence="7" id="KW-0238">DNA-binding</keyword>
<name>A0A1A9VBX6_GLOAU</name>
<dbReference type="STRING" id="7395.A0A1A9VBX6"/>
<evidence type="ECO:0000313" key="9">
    <source>
        <dbReference type="Proteomes" id="UP000078200"/>
    </source>
</evidence>
<evidence type="ECO:0000256" key="1">
    <source>
        <dbReference type="ARBA" id="ARBA00004123"/>
    </source>
</evidence>
<dbReference type="GO" id="GO:0010468">
    <property type="term" value="P:regulation of gene expression"/>
    <property type="evidence" value="ECO:0007669"/>
    <property type="project" value="TreeGrafter"/>
</dbReference>
<dbReference type="GO" id="GO:0003723">
    <property type="term" value="F:RNA binding"/>
    <property type="evidence" value="ECO:0007669"/>
    <property type="project" value="UniProtKB-UniRule"/>
</dbReference>
<organism evidence="8 9">
    <name type="scientific">Glossina austeni</name>
    <name type="common">Savannah tsetse fly</name>
    <dbReference type="NCBI Taxonomy" id="7395"/>
    <lineage>
        <taxon>Eukaryota</taxon>
        <taxon>Metazoa</taxon>
        <taxon>Ecdysozoa</taxon>
        <taxon>Arthropoda</taxon>
        <taxon>Hexapoda</taxon>
        <taxon>Insecta</taxon>
        <taxon>Pterygota</taxon>
        <taxon>Neoptera</taxon>
        <taxon>Endopterygota</taxon>
        <taxon>Diptera</taxon>
        <taxon>Brachycera</taxon>
        <taxon>Muscomorpha</taxon>
        <taxon>Hippoboscoidea</taxon>
        <taxon>Glossinidae</taxon>
        <taxon>Glossina</taxon>
    </lineage>
</organism>
<dbReference type="GO" id="GO:0000178">
    <property type="term" value="C:exosome (RNase complex)"/>
    <property type="evidence" value="ECO:0007669"/>
    <property type="project" value="TreeGrafter"/>
</dbReference>
<dbReference type="GO" id="GO:0005737">
    <property type="term" value="C:cytoplasm"/>
    <property type="evidence" value="ECO:0007669"/>
    <property type="project" value="UniProtKB-SubCell"/>
</dbReference>
<sequence length="140" mass="16363">MSISRDYCELDNDEKLIKIIENFDKSLDKIEKSLLAAVQFENYEHLATEDKVKFDNYVAYCTNSLFWMHVKLQGEDPNKHAIKGELARVRQTILRDKEIYEHKTIRPVVDKSAAARFIKHGLQIYDRPAADAQEDSKMEE</sequence>
<evidence type="ECO:0000256" key="2">
    <source>
        <dbReference type="ARBA" id="ARBA00009154"/>
    </source>
</evidence>
<evidence type="ECO:0000256" key="4">
    <source>
        <dbReference type="ARBA" id="ARBA00022552"/>
    </source>
</evidence>
<dbReference type="PANTHER" id="PTHR15341">
    <property type="entry name" value="SUN-COR STEROID HORMONE RECEPTOR CO-REPRESSOR"/>
    <property type="match status" value="1"/>
</dbReference>
<keyword evidence="9" id="KW-1185">Reference proteome</keyword>
<comment type="function">
    <text evidence="7">Plays a role in the recruitment of the exosome to pre-rRNA to mediate the 3'-5' end processing of the 5.8S rRNA.</text>
</comment>
<protein>
    <recommendedName>
        <fullName evidence="3 7">Nuclear nucleic acid-binding protein C1D</fullName>
    </recommendedName>
</protein>
<keyword evidence="4 7" id="KW-0698">rRNA processing</keyword>
<keyword evidence="5 7" id="KW-0694">RNA-binding</keyword>
<dbReference type="InterPro" id="IPR007146">
    <property type="entry name" value="Sas10/Utp3/C1D"/>
</dbReference>
<dbReference type="Pfam" id="PF04000">
    <property type="entry name" value="Sas10_Utp3"/>
    <property type="match status" value="1"/>
</dbReference>
<evidence type="ECO:0000313" key="8">
    <source>
        <dbReference type="EnsemblMetazoa" id="GAUT032329-PA"/>
    </source>
</evidence>
<keyword evidence="6 7" id="KW-0539">Nucleus</keyword>